<sequence>MNEHNAENKNYDKIRHLVEVDDDILAVFILVSSQMKELYVAKNSNIDKNYVDSIIVPALGLNMNHIRNDKKYQTDKVMHTTMVNNSTLGRLKWVVLEYENLRILKIYEFEKTVFVLINSNTQLEHTVDNILGYYYELDDVPKSLF</sequence>
<dbReference type="AlphaFoldDB" id="A0A654LVW4"/>
<dbReference type="KEGG" id="taa:NMY3_00157"/>
<dbReference type="GeneID" id="60420368"/>
<dbReference type="RefSeq" id="WP_196817046.1">
    <property type="nucleotide sequence ID" value="NZ_CP012850.1"/>
</dbReference>
<evidence type="ECO:0000313" key="1">
    <source>
        <dbReference type="EMBL" id="ALI34371.1"/>
    </source>
</evidence>
<proteinExistence type="predicted"/>
<protein>
    <submittedName>
        <fullName evidence="1">Uncharacterized protein</fullName>
    </submittedName>
</protein>
<evidence type="ECO:0000313" key="2">
    <source>
        <dbReference type="Proteomes" id="UP000058925"/>
    </source>
</evidence>
<gene>
    <name evidence="1" type="ORF">NMY3_00157</name>
</gene>
<accession>A0A654LVW4</accession>
<reference evidence="2" key="1">
    <citation type="submission" date="2015-10" db="EMBL/GenBank/DDBJ databases">
        <title>Niche specialization of a soil ammonia-oxidizing archaeon, Candidatus Nitrosocosmicus oleophilus.</title>
        <authorList>
            <person name="Jung M.-Y."/>
            <person name="Rhee S.-K."/>
        </authorList>
    </citation>
    <scope>NUCLEOTIDE SEQUENCE [LARGE SCALE GENOMIC DNA]</scope>
    <source>
        <strain evidence="2">MY3</strain>
    </source>
</reference>
<dbReference type="EMBL" id="CP012850">
    <property type="protein sequence ID" value="ALI34371.1"/>
    <property type="molecule type" value="Genomic_DNA"/>
</dbReference>
<name>A0A654LVW4_9ARCH</name>
<dbReference type="OrthoDB" id="11567at2157"/>
<organism evidence="1 2">
    <name type="scientific">Candidatus Nitrosocosmicus oleophilus</name>
    <dbReference type="NCBI Taxonomy" id="1353260"/>
    <lineage>
        <taxon>Archaea</taxon>
        <taxon>Nitrososphaerota</taxon>
        <taxon>Nitrososphaeria</taxon>
        <taxon>Nitrososphaerales</taxon>
        <taxon>Nitrososphaeraceae</taxon>
        <taxon>Candidatus Nitrosocosmicus</taxon>
    </lineage>
</organism>
<keyword evidence="2" id="KW-1185">Reference proteome</keyword>
<dbReference type="Proteomes" id="UP000058925">
    <property type="component" value="Chromosome"/>
</dbReference>